<evidence type="ECO:0000313" key="2">
    <source>
        <dbReference type="EMBL" id="MDQ2101972.1"/>
    </source>
</evidence>
<gene>
    <name evidence="2" type="ORF">QSG27_04615</name>
</gene>
<protein>
    <submittedName>
        <fullName evidence="2">Uncharacterized protein</fullName>
    </submittedName>
</protein>
<feature type="transmembrane region" description="Helical" evidence="1">
    <location>
        <begin position="150"/>
        <end position="175"/>
    </location>
</feature>
<feature type="transmembrane region" description="Helical" evidence="1">
    <location>
        <begin position="259"/>
        <end position="280"/>
    </location>
</feature>
<name>A0ABU0WD04_9PROT</name>
<sequence>MNEELVEGRMACFNLFDERTGRLIPLEGDGPWPFPPGSGPIAEGAPFLERHEGAIALVSPMHGPRIKINDRLADGRAVLSANNKIQMGDADFFVFLVSQQVAAAPAEKLETNKILKITSLIISVVSLFVPLIGFSFYFSGYTRDLLYSPINVKVTFGLGIVALVGLVASLAYLLAAKNNPKKEKTDNLLFAAFTSLSSLCSVFSIAYANIDHISANPTINYVGRMSQTIMTNNITCGIFGCSGDDVTISSSPYADPAPGIGLVVFALICFVNIFINLLIINPKKGLANIFPSFNPVPSISEASSWDARHVKRNRLFMTSALVHYFSLIAVVYLSTIHGSLAPIREDLNRRISYNENYLGKEKARLDQEISLIKRNIQNYERGISECRKFNFRHCSVLIYGKSPTEAIRSEEQAGLAMSNYLVAMKTKEGELISEHEKRKEKFLSENSSRYGDGFLGNIFASILPMTCIFLIAFSFSWSVLRVWRIRGTAPNALVRP</sequence>
<evidence type="ECO:0000313" key="3">
    <source>
        <dbReference type="Proteomes" id="UP001227317"/>
    </source>
</evidence>
<dbReference type="RefSeq" id="WP_306703957.1">
    <property type="nucleotide sequence ID" value="NZ_JAUJFI010000012.1"/>
</dbReference>
<feature type="transmembrane region" description="Helical" evidence="1">
    <location>
        <begin position="187"/>
        <end position="208"/>
    </location>
</feature>
<proteinExistence type="predicted"/>
<dbReference type="EMBL" id="JAUJFI010000012">
    <property type="protein sequence ID" value="MDQ2101972.1"/>
    <property type="molecule type" value="Genomic_DNA"/>
</dbReference>
<feature type="transmembrane region" description="Helical" evidence="1">
    <location>
        <begin position="315"/>
        <end position="334"/>
    </location>
</feature>
<evidence type="ECO:0000256" key="1">
    <source>
        <dbReference type="SAM" id="Phobius"/>
    </source>
</evidence>
<keyword evidence="3" id="KW-1185">Reference proteome</keyword>
<feature type="transmembrane region" description="Helical" evidence="1">
    <location>
        <begin position="117"/>
        <end position="138"/>
    </location>
</feature>
<comment type="caution">
    <text evidence="2">The sequence shown here is derived from an EMBL/GenBank/DDBJ whole genome shotgun (WGS) entry which is preliminary data.</text>
</comment>
<feature type="transmembrane region" description="Helical" evidence="1">
    <location>
        <begin position="458"/>
        <end position="480"/>
    </location>
</feature>
<reference evidence="2 3" key="1">
    <citation type="submission" date="2023-06" db="EMBL/GenBank/DDBJ databases">
        <title>Azospirillum isscasensis sp.nov, a bacterium isolated from rhizosphere soil of rice.</title>
        <authorList>
            <person name="Wang H."/>
        </authorList>
    </citation>
    <scope>NUCLEOTIDE SEQUENCE [LARGE SCALE GENOMIC DNA]</scope>
    <source>
        <strain evidence="2 3">C340-1</strain>
    </source>
</reference>
<keyword evidence="1" id="KW-0472">Membrane</keyword>
<keyword evidence="1" id="KW-1133">Transmembrane helix</keyword>
<accession>A0ABU0WD04</accession>
<dbReference type="Proteomes" id="UP001227317">
    <property type="component" value="Unassembled WGS sequence"/>
</dbReference>
<keyword evidence="1" id="KW-0812">Transmembrane</keyword>
<organism evidence="2 3">
    <name type="scientific">Azospirillum isscasi</name>
    <dbReference type="NCBI Taxonomy" id="3053926"/>
    <lineage>
        <taxon>Bacteria</taxon>
        <taxon>Pseudomonadati</taxon>
        <taxon>Pseudomonadota</taxon>
        <taxon>Alphaproteobacteria</taxon>
        <taxon>Rhodospirillales</taxon>
        <taxon>Azospirillaceae</taxon>
        <taxon>Azospirillum</taxon>
    </lineage>
</organism>